<dbReference type="AlphaFoldDB" id="A0A9J6DJB3"/>
<dbReference type="EMBL" id="JABSTU010000009">
    <property type="protein sequence ID" value="KAH8022207.1"/>
    <property type="molecule type" value="Genomic_DNA"/>
</dbReference>
<keyword evidence="2" id="KW-1185">Reference proteome</keyword>
<reference evidence="1" key="2">
    <citation type="submission" date="2021-09" db="EMBL/GenBank/DDBJ databases">
        <authorList>
            <person name="Jia N."/>
            <person name="Wang J."/>
            <person name="Shi W."/>
            <person name="Du L."/>
            <person name="Sun Y."/>
            <person name="Zhan W."/>
            <person name="Jiang J."/>
            <person name="Wang Q."/>
            <person name="Zhang B."/>
            <person name="Ji P."/>
            <person name="Sakyi L.B."/>
            <person name="Cui X."/>
            <person name="Yuan T."/>
            <person name="Jiang B."/>
            <person name="Yang W."/>
            <person name="Lam T.T.-Y."/>
            <person name="Chang Q."/>
            <person name="Ding S."/>
            <person name="Wang X."/>
            <person name="Zhu J."/>
            <person name="Ruan X."/>
            <person name="Zhao L."/>
            <person name="Wei J."/>
            <person name="Que T."/>
            <person name="Du C."/>
            <person name="Cheng J."/>
            <person name="Dai P."/>
            <person name="Han X."/>
            <person name="Huang E."/>
            <person name="Gao Y."/>
            <person name="Liu J."/>
            <person name="Shao H."/>
            <person name="Ye R."/>
            <person name="Li L."/>
            <person name="Wei W."/>
            <person name="Wang X."/>
            <person name="Wang C."/>
            <person name="Huo Q."/>
            <person name="Li W."/>
            <person name="Guo W."/>
            <person name="Chen H."/>
            <person name="Chen S."/>
            <person name="Zhou L."/>
            <person name="Zhou L."/>
            <person name="Ni X."/>
            <person name="Tian J."/>
            <person name="Zhou Y."/>
            <person name="Sheng Y."/>
            <person name="Liu T."/>
            <person name="Pan Y."/>
            <person name="Xia L."/>
            <person name="Li J."/>
            <person name="Zhao F."/>
            <person name="Cao W."/>
        </authorList>
    </citation>
    <scope>NUCLEOTIDE SEQUENCE</scope>
    <source>
        <strain evidence="1">Rmic-2018</strain>
        <tissue evidence="1">Larvae</tissue>
    </source>
</reference>
<evidence type="ECO:0008006" key="3">
    <source>
        <dbReference type="Google" id="ProtNLM"/>
    </source>
</evidence>
<sequence>MRAQATLSARVWQLATRRQLCEKHFLASDYVKTSKYTDMKTGKNIKVPLKVFQLKPDAIPSVFTNCPQYLSRQNACTWEAQEEKTKRLEDESLHIIVEKSLEEKRQQEKHNQVTSFSEFRNALRPTQHDVARRACVWWFREKCEKPEADSVEIVQAVAVVEAVQDPQLEEAELASSCDKCVVAWMICAASSSKLPWQHLAVAVDYVVIAAVNTVAMSWIVDMRSARSLGAQFDSVAAFASWTATTSFPGRLRVDVAASATVSDVVEMVNGG</sequence>
<gene>
    <name evidence="1" type="ORF">HPB51_023057</name>
</gene>
<protein>
    <recommendedName>
        <fullName evidence="3">THAP-type domain-containing protein</fullName>
    </recommendedName>
</protein>
<comment type="caution">
    <text evidence="1">The sequence shown here is derived from an EMBL/GenBank/DDBJ whole genome shotgun (WGS) entry which is preliminary data.</text>
</comment>
<accession>A0A9J6DJB3</accession>
<reference evidence="1" key="1">
    <citation type="journal article" date="2020" name="Cell">
        <title>Large-Scale Comparative Analyses of Tick Genomes Elucidate Their Genetic Diversity and Vector Capacities.</title>
        <authorList>
            <consortium name="Tick Genome and Microbiome Consortium (TIGMIC)"/>
            <person name="Jia N."/>
            <person name="Wang J."/>
            <person name="Shi W."/>
            <person name="Du L."/>
            <person name="Sun Y."/>
            <person name="Zhan W."/>
            <person name="Jiang J.F."/>
            <person name="Wang Q."/>
            <person name="Zhang B."/>
            <person name="Ji P."/>
            <person name="Bell-Sakyi L."/>
            <person name="Cui X.M."/>
            <person name="Yuan T.T."/>
            <person name="Jiang B.G."/>
            <person name="Yang W.F."/>
            <person name="Lam T.T."/>
            <person name="Chang Q.C."/>
            <person name="Ding S.J."/>
            <person name="Wang X.J."/>
            <person name="Zhu J.G."/>
            <person name="Ruan X.D."/>
            <person name="Zhao L."/>
            <person name="Wei J.T."/>
            <person name="Ye R.Z."/>
            <person name="Que T.C."/>
            <person name="Du C.H."/>
            <person name="Zhou Y.H."/>
            <person name="Cheng J.X."/>
            <person name="Dai P.F."/>
            <person name="Guo W.B."/>
            <person name="Han X.H."/>
            <person name="Huang E.J."/>
            <person name="Li L.F."/>
            <person name="Wei W."/>
            <person name="Gao Y.C."/>
            <person name="Liu J.Z."/>
            <person name="Shao H.Z."/>
            <person name="Wang X."/>
            <person name="Wang C.C."/>
            <person name="Yang T.C."/>
            <person name="Huo Q.B."/>
            <person name="Li W."/>
            <person name="Chen H.Y."/>
            <person name="Chen S.E."/>
            <person name="Zhou L.G."/>
            <person name="Ni X.B."/>
            <person name="Tian J.H."/>
            <person name="Sheng Y."/>
            <person name="Liu T."/>
            <person name="Pan Y.S."/>
            <person name="Xia L.Y."/>
            <person name="Li J."/>
            <person name="Zhao F."/>
            <person name="Cao W.C."/>
        </authorList>
    </citation>
    <scope>NUCLEOTIDE SEQUENCE</scope>
    <source>
        <strain evidence="1">Rmic-2018</strain>
    </source>
</reference>
<proteinExistence type="predicted"/>
<evidence type="ECO:0000313" key="2">
    <source>
        <dbReference type="Proteomes" id="UP000821866"/>
    </source>
</evidence>
<name>A0A9J6DJB3_RHIMP</name>
<organism evidence="1 2">
    <name type="scientific">Rhipicephalus microplus</name>
    <name type="common">Cattle tick</name>
    <name type="synonym">Boophilus microplus</name>
    <dbReference type="NCBI Taxonomy" id="6941"/>
    <lineage>
        <taxon>Eukaryota</taxon>
        <taxon>Metazoa</taxon>
        <taxon>Ecdysozoa</taxon>
        <taxon>Arthropoda</taxon>
        <taxon>Chelicerata</taxon>
        <taxon>Arachnida</taxon>
        <taxon>Acari</taxon>
        <taxon>Parasitiformes</taxon>
        <taxon>Ixodida</taxon>
        <taxon>Ixodoidea</taxon>
        <taxon>Ixodidae</taxon>
        <taxon>Rhipicephalinae</taxon>
        <taxon>Rhipicephalus</taxon>
        <taxon>Boophilus</taxon>
    </lineage>
</organism>
<evidence type="ECO:0000313" key="1">
    <source>
        <dbReference type="EMBL" id="KAH8022207.1"/>
    </source>
</evidence>
<dbReference type="Proteomes" id="UP000821866">
    <property type="component" value="Chromosome 7"/>
</dbReference>
<dbReference type="VEuPathDB" id="VectorBase:LOC119167137"/>